<dbReference type="InterPro" id="IPR006700">
    <property type="entry name" value="RsmE"/>
</dbReference>
<dbReference type="InterPro" id="IPR029028">
    <property type="entry name" value="Alpha/beta_knot_MTases"/>
</dbReference>
<keyword evidence="16" id="KW-1185">Reference proteome</keyword>
<comment type="subcellular location">
    <subcellularLocation>
        <location evidence="1 12">Cytoplasm</location>
    </subcellularLocation>
</comment>
<evidence type="ECO:0000256" key="11">
    <source>
        <dbReference type="ARBA" id="ARBA00047944"/>
    </source>
</evidence>
<feature type="domain" description="Ribosomal RNA small subunit methyltransferase E PUA-like" evidence="14">
    <location>
        <begin position="22"/>
        <end position="64"/>
    </location>
</feature>
<dbReference type="Gene3D" id="3.40.1280.10">
    <property type="match status" value="1"/>
</dbReference>
<evidence type="ECO:0000256" key="10">
    <source>
        <dbReference type="ARBA" id="ARBA00025699"/>
    </source>
</evidence>
<evidence type="ECO:0000259" key="14">
    <source>
        <dbReference type="Pfam" id="PF20260"/>
    </source>
</evidence>
<dbReference type="PANTHER" id="PTHR30027:SF3">
    <property type="entry name" value="16S RRNA (URACIL(1498)-N(3))-METHYLTRANSFERASE"/>
    <property type="match status" value="1"/>
</dbReference>
<evidence type="ECO:0000256" key="9">
    <source>
        <dbReference type="ARBA" id="ARBA00022691"/>
    </source>
</evidence>
<keyword evidence="5 12" id="KW-0963">Cytoplasm</keyword>
<dbReference type="Pfam" id="PF04452">
    <property type="entry name" value="Methyltrans_RNA"/>
    <property type="match status" value="1"/>
</dbReference>
<dbReference type="InterPro" id="IPR046886">
    <property type="entry name" value="RsmE_MTase_dom"/>
</dbReference>
<dbReference type="CDD" id="cd18084">
    <property type="entry name" value="RsmE-like"/>
    <property type="match status" value="1"/>
</dbReference>
<keyword evidence="7 12" id="KW-0489">Methyltransferase</keyword>
<protein>
    <recommendedName>
        <fullName evidence="4 12">Ribosomal RNA small subunit methyltransferase E</fullName>
        <ecNumber evidence="3 12">2.1.1.193</ecNumber>
    </recommendedName>
</protein>
<keyword evidence="6 12" id="KW-0698">rRNA processing</keyword>
<dbReference type="RefSeq" id="WP_204423158.1">
    <property type="nucleotide sequence ID" value="NZ_CP070228.1"/>
</dbReference>
<dbReference type="SUPFAM" id="SSF88697">
    <property type="entry name" value="PUA domain-like"/>
    <property type="match status" value="1"/>
</dbReference>
<evidence type="ECO:0000256" key="2">
    <source>
        <dbReference type="ARBA" id="ARBA00005528"/>
    </source>
</evidence>
<keyword evidence="9 12" id="KW-0949">S-adenosyl-L-methionine</keyword>
<dbReference type="SUPFAM" id="SSF75217">
    <property type="entry name" value="alpha/beta knot"/>
    <property type="match status" value="1"/>
</dbReference>
<evidence type="ECO:0000256" key="1">
    <source>
        <dbReference type="ARBA" id="ARBA00004496"/>
    </source>
</evidence>
<dbReference type="Gene3D" id="2.40.240.20">
    <property type="entry name" value="Hypothetical PUA domain-like, domain 1"/>
    <property type="match status" value="1"/>
</dbReference>
<dbReference type="PANTHER" id="PTHR30027">
    <property type="entry name" value="RIBOSOMAL RNA SMALL SUBUNIT METHYLTRANSFERASE E"/>
    <property type="match status" value="1"/>
</dbReference>
<evidence type="ECO:0000256" key="8">
    <source>
        <dbReference type="ARBA" id="ARBA00022679"/>
    </source>
</evidence>
<dbReference type="GO" id="GO:0008168">
    <property type="term" value="F:methyltransferase activity"/>
    <property type="evidence" value="ECO:0007669"/>
    <property type="project" value="UniProtKB-KW"/>
</dbReference>
<dbReference type="PIRSF" id="PIRSF015601">
    <property type="entry name" value="MTase_slr0722"/>
    <property type="match status" value="1"/>
</dbReference>
<evidence type="ECO:0000259" key="13">
    <source>
        <dbReference type="Pfam" id="PF04452"/>
    </source>
</evidence>
<evidence type="ECO:0000256" key="12">
    <source>
        <dbReference type="PIRNR" id="PIRNR015601"/>
    </source>
</evidence>
<sequence length="247" mass="26065">MTRPVYVDPELTDVTPGALLRLSGDEARHAATVRRTRVGEQIDVVNAQGLRATITVSDVSKTELAGTVDAVVQDQPHTPRITLVQALAKGGRDEQAVETATEYGADSFIPWQAERSIVSWSDAAKARKGQSKWQATAKAAAKQSRRSWVPQVGDVVSSKTLAHHISDVVAGGGKVFVCHESATEPLVASLPAGTDEIVFIVGPEGGITDSELAMFTDAGAQVVLLGEHVLRSATAGPWAIAVIRTNA</sequence>
<evidence type="ECO:0000313" key="16">
    <source>
        <dbReference type="Proteomes" id="UP000602653"/>
    </source>
</evidence>
<dbReference type="InterPro" id="IPR029026">
    <property type="entry name" value="tRNA_m1G_MTases_N"/>
</dbReference>
<dbReference type="Pfam" id="PF20260">
    <property type="entry name" value="PUA_4"/>
    <property type="match status" value="1"/>
</dbReference>
<proteinExistence type="inferred from homology"/>
<gene>
    <name evidence="15" type="ORF">JTE88_05035</name>
</gene>
<dbReference type="GO" id="GO:0032259">
    <property type="term" value="P:methylation"/>
    <property type="evidence" value="ECO:0007669"/>
    <property type="project" value="UniProtKB-KW"/>
</dbReference>
<comment type="similarity">
    <text evidence="2 12">Belongs to the RNA methyltransferase RsmE family.</text>
</comment>
<feature type="domain" description="Ribosomal RNA small subunit methyltransferase E methyltransferase" evidence="13">
    <location>
        <begin position="79"/>
        <end position="243"/>
    </location>
</feature>
<evidence type="ECO:0000256" key="3">
    <source>
        <dbReference type="ARBA" id="ARBA00012328"/>
    </source>
</evidence>
<comment type="catalytic activity">
    <reaction evidence="11 12">
        <text>uridine(1498) in 16S rRNA + S-adenosyl-L-methionine = N(3)-methyluridine(1498) in 16S rRNA + S-adenosyl-L-homocysteine + H(+)</text>
        <dbReference type="Rhea" id="RHEA:42920"/>
        <dbReference type="Rhea" id="RHEA-COMP:10283"/>
        <dbReference type="Rhea" id="RHEA-COMP:10284"/>
        <dbReference type="ChEBI" id="CHEBI:15378"/>
        <dbReference type="ChEBI" id="CHEBI:57856"/>
        <dbReference type="ChEBI" id="CHEBI:59789"/>
        <dbReference type="ChEBI" id="CHEBI:65315"/>
        <dbReference type="ChEBI" id="CHEBI:74502"/>
        <dbReference type="EC" id="2.1.1.193"/>
    </reaction>
</comment>
<evidence type="ECO:0000256" key="6">
    <source>
        <dbReference type="ARBA" id="ARBA00022552"/>
    </source>
</evidence>
<dbReference type="InterPro" id="IPR046887">
    <property type="entry name" value="RsmE_PUA-like"/>
</dbReference>
<evidence type="ECO:0000313" key="15">
    <source>
        <dbReference type="EMBL" id="QRV01480.1"/>
    </source>
</evidence>
<comment type="function">
    <text evidence="10 12">Specifically methylates the N3 position of the uracil ring of uridine 1498 (m3U1498) in 16S rRNA. Acts on the fully assembled 30S ribosomal subunit.</text>
</comment>
<dbReference type="NCBIfam" id="NF008693">
    <property type="entry name" value="PRK11713.2-3"/>
    <property type="match status" value="1"/>
</dbReference>
<keyword evidence="8 12" id="KW-0808">Transferase</keyword>
<reference evidence="15 16" key="1">
    <citation type="submission" date="2021-02" db="EMBL/GenBank/DDBJ databases">
        <title>Complete Genome Sequence of Arcanobacterium phocisimile strain DSM 26142T from a harbour seal.</title>
        <authorList>
            <person name="Borowiak M."/>
            <person name="Alssahen M."/>
            <person name="Malorny B."/>
            <person name="Laemmler C."/>
            <person name="Siebert U."/>
            <person name="Ploetz M."/>
            <person name="Abdulmawjood A."/>
        </authorList>
    </citation>
    <scope>NUCLEOTIDE SEQUENCE [LARGE SCALE GENOMIC DNA]</scope>
    <source>
        <strain evidence="15 16">DSM 26142</strain>
    </source>
</reference>
<accession>A0ABX7IF46</accession>
<dbReference type="EC" id="2.1.1.193" evidence="3 12"/>
<evidence type="ECO:0000256" key="7">
    <source>
        <dbReference type="ARBA" id="ARBA00022603"/>
    </source>
</evidence>
<organism evidence="15 16">
    <name type="scientific">Arcanobacterium phocisimile</name>
    <dbReference type="NCBI Taxonomy" id="1302235"/>
    <lineage>
        <taxon>Bacteria</taxon>
        <taxon>Bacillati</taxon>
        <taxon>Actinomycetota</taxon>
        <taxon>Actinomycetes</taxon>
        <taxon>Actinomycetales</taxon>
        <taxon>Actinomycetaceae</taxon>
        <taxon>Arcanobacterium</taxon>
    </lineage>
</organism>
<dbReference type="Proteomes" id="UP000602653">
    <property type="component" value="Chromosome"/>
</dbReference>
<evidence type="ECO:0000256" key="4">
    <source>
        <dbReference type="ARBA" id="ARBA00013673"/>
    </source>
</evidence>
<dbReference type="NCBIfam" id="TIGR00046">
    <property type="entry name" value="RsmE family RNA methyltransferase"/>
    <property type="match status" value="1"/>
</dbReference>
<dbReference type="InterPro" id="IPR015947">
    <property type="entry name" value="PUA-like_sf"/>
</dbReference>
<name>A0ABX7IF46_9ACTO</name>
<evidence type="ECO:0000256" key="5">
    <source>
        <dbReference type="ARBA" id="ARBA00022490"/>
    </source>
</evidence>
<dbReference type="EMBL" id="CP070228">
    <property type="protein sequence ID" value="QRV01480.1"/>
    <property type="molecule type" value="Genomic_DNA"/>
</dbReference>